<dbReference type="SUPFAM" id="SSF47413">
    <property type="entry name" value="lambda repressor-like DNA-binding domains"/>
    <property type="match status" value="1"/>
</dbReference>
<dbReference type="Pfam" id="PF01381">
    <property type="entry name" value="HTH_3"/>
    <property type="match status" value="1"/>
</dbReference>
<comment type="caution">
    <text evidence="2">The sequence shown here is derived from an EMBL/GenBank/DDBJ whole genome shotgun (WGS) entry which is preliminary data.</text>
</comment>
<proteinExistence type="predicted"/>
<dbReference type="EMBL" id="JBHPKH010000002">
    <property type="protein sequence ID" value="MFC1572057.1"/>
    <property type="molecule type" value="Genomic_DNA"/>
</dbReference>
<dbReference type="CDD" id="cd00093">
    <property type="entry name" value="HTH_XRE"/>
    <property type="match status" value="1"/>
</dbReference>
<reference evidence="2 3" key="1">
    <citation type="submission" date="2024-09" db="EMBL/GenBank/DDBJ databases">
        <authorList>
            <person name="D'Angelo T."/>
        </authorList>
    </citation>
    <scope>NUCLEOTIDE SEQUENCE [LARGE SCALE GENOMIC DNA]</scope>
    <source>
        <strain evidence="2">SAG AM-320-E07</strain>
    </source>
</reference>
<organism evidence="2 3">
    <name type="scientific">Eiseniibacteriota bacterium</name>
    <dbReference type="NCBI Taxonomy" id="2212470"/>
    <lineage>
        <taxon>Bacteria</taxon>
        <taxon>Candidatus Eiseniibacteriota</taxon>
    </lineage>
</organism>
<name>A0ABV6YI96_UNCEI</name>
<accession>A0ABV6YI96</accession>
<evidence type="ECO:0000313" key="2">
    <source>
        <dbReference type="EMBL" id="MFC1572057.1"/>
    </source>
</evidence>
<dbReference type="Gene3D" id="1.10.260.40">
    <property type="entry name" value="lambda repressor-like DNA-binding domains"/>
    <property type="match status" value="1"/>
</dbReference>
<evidence type="ECO:0000313" key="3">
    <source>
        <dbReference type="Proteomes" id="UP001593833"/>
    </source>
</evidence>
<feature type="domain" description="HTH cro/C1-type" evidence="1">
    <location>
        <begin position="8"/>
        <end position="62"/>
    </location>
</feature>
<dbReference type="Proteomes" id="UP001593833">
    <property type="component" value="Unassembled WGS sequence"/>
</dbReference>
<protein>
    <submittedName>
        <fullName evidence="2">Helix-turn-helix domain-containing protein</fullName>
    </submittedName>
</protein>
<dbReference type="InterPro" id="IPR010982">
    <property type="entry name" value="Lambda_DNA-bd_dom_sf"/>
</dbReference>
<dbReference type="PROSITE" id="PS50943">
    <property type="entry name" value="HTH_CROC1"/>
    <property type="match status" value="1"/>
</dbReference>
<evidence type="ECO:0000259" key="1">
    <source>
        <dbReference type="PROSITE" id="PS50943"/>
    </source>
</evidence>
<dbReference type="InterPro" id="IPR001387">
    <property type="entry name" value="Cro/C1-type_HTH"/>
</dbReference>
<dbReference type="SMART" id="SM00530">
    <property type="entry name" value="HTH_XRE"/>
    <property type="match status" value="1"/>
</dbReference>
<sequence length="86" mass="9448">MKSLGALVRDCRKKGGITQIELARLAGVGKTSVYDIEKDKTTVQLETLLRVLVVVNIRLELHGPMGDVVVLPAQVGRKTEDNHEAR</sequence>
<keyword evidence="3" id="KW-1185">Reference proteome</keyword>
<gene>
    <name evidence="2" type="ORF">ACFL6M_00500</name>
</gene>